<evidence type="ECO:0000313" key="3">
    <source>
        <dbReference type="Proteomes" id="UP001501417"/>
    </source>
</evidence>
<protein>
    <submittedName>
        <fullName evidence="2">Uncharacterized protein</fullName>
    </submittedName>
</protein>
<gene>
    <name evidence="2" type="ORF">GCM10023161_48310</name>
</gene>
<feature type="compositionally biased region" description="Pro residues" evidence="1">
    <location>
        <begin position="143"/>
        <end position="157"/>
    </location>
</feature>
<comment type="caution">
    <text evidence="2">The sequence shown here is derived from an EMBL/GenBank/DDBJ whole genome shotgun (WGS) entry which is preliminary data.</text>
</comment>
<keyword evidence="3" id="KW-1185">Reference proteome</keyword>
<accession>A0ABP8F7D0</accession>
<proteinExistence type="predicted"/>
<dbReference type="Pfam" id="PF22091">
    <property type="entry name" value="DUF6941"/>
    <property type="match status" value="1"/>
</dbReference>
<feature type="region of interest" description="Disordered" evidence="1">
    <location>
        <begin position="139"/>
        <end position="163"/>
    </location>
</feature>
<sequence length="163" mass="17541">MPTDIHAEAFFTADHAVVENGKLYVNGGFWTRMSFPSFPVVHSFSVGLVLHIPWRAHHQSHSIGVFFEDADGNINARLEGQFETGTSPDMRAGDFTAAPVAMQVGNFVFQRPGDYAAVLHVDGTEIDRWRFRAVQVVGIPTHPTSPPPPAAPPPTPPTAGGGG</sequence>
<dbReference type="Proteomes" id="UP001501417">
    <property type="component" value="Unassembled WGS sequence"/>
</dbReference>
<evidence type="ECO:0000256" key="1">
    <source>
        <dbReference type="SAM" id="MobiDB-lite"/>
    </source>
</evidence>
<reference evidence="3" key="1">
    <citation type="journal article" date="2019" name="Int. J. Syst. Evol. Microbiol.">
        <title>The Global Catalogue of Microorganisms (GCM) 10K type strain sequencing project: providing services to taxonomists for standard genome sequencing and annotation.</title>
        <authorList>
            <consortium name="The Broad Institute Genomics Platform"/>
            <consortium name="The Broad Institute Genome Sequencing Center for Infectious Disease"/>
            <person name="Wu L."/>
            <person name="Ma J."/>
        </authorList>
    </citation>
    <scope>NUCLEOTIDE SEQUENCE [LARGE SCALE GENOMIC DNA]</scope>
    <source>
        <strain evidence="3">JCM 17782</strain>
    </source>
</reference>
<dbReference type="InterPro" id="IPR054221">
    <property type="entry name" value="DUF6941"/>
</dbReference>
<name>A0ABP8F7D0_9MYCO</name>
<organism evidence="2 3">
    <name type="scientific">Mycobacterium paraffinicum</name>
    <dbReference type="NCBI Taxonomy" id="53378"/>
    <lineage>
        <taxon>Bacteria</taxon>
        <taxon>Bacillati</taxon>
        <taxon>Actinomycetota</taxon>
        <taxon>Actinomycetes</taxon>
        <taxon>Mycobacteriales</taxon>
        <taxon>Mycobacteriaceae</taxon>
        <taxon>Mycobacterium</taxon>
    </lineage>
</organism>
<evidence type="ECO:0000313" key="2">
    <source>
        <dbReference type="EMBL" id="GAA4296789.1"/>
    </source>
</evidence>
<dbReference type="EMBL" id="BAABGF010000054">
    <property type="protein sequence ID" value="GAA4296789.1"/>
    <property type="molecule type" value="Genomic_DNA"/>
</dbReference>